<dbReference type="EC" id="3.6.4.12" evidence="8"/>
<dbReference type="GO" id="GO:0003678">
    <property type="term" value="F:DNA helicase activity"/>
    <property type="evidence" value="ECO:0007669"/>
    <property type="project" value="UniProtKB-EC"/>
</dbReference>
<dbReference type="SMART" id="SM00490">
    <property type="entry name" value="HELICc"/>
    <property type="match status" value="1"/>
</dbReference>
<dbReference type="InterPro" id="IPR002464">
    <property type="entry name" value="DNA/RNA_helicase_DEAH_CS"/>
</dbReference>
<name>A0ABV8WZ33_9BACI</name>
<dbReference type="PROSITE" id="PS51192">
    <property type="entry name" value="HELICASE_ATP_BIND_1"/>
    <property type="match status" value="1"/>
</dbReference>
<reference evidence="9" key="1">
    <citation type="journal article" date="2019" name="Int. J. Syst. Evol. Microbiol.">
        <title>The Global Catalogue of Microorganisms (GCM) 10K type strain sequencing project: providing services to taxonomists for standard genome sequencing and annotation.</title>
        <authorList>
            <consortium name="The Broad Institute Genomics Platform"/>
            <consortium name="The Broad Institute Genome Sequencing Center for Infectious Disease"/>
            <person name="Wu L."/>
            <person name="Ma J."/>
        </authorList>
    </citation>
    <scope>NUCLEOTIDE SEQUENCE [LARGE SCALE GENOMIC DNA]</scope>
    <source>
        <strain evidence="9">CCUG 37865</strain>
    </source>
</reference>
<comment type="caution">
    <text evidence="8">The sequence shown here is derived from an EMBL/GenBank/DDBJ whole genome shotgun (WGS) entry which is preliminary data.</text>
</comment>
<dbReference type="InterPro" id="IPR014001">
    <property type="entry name" value="Helicase_ATP-bd"/>
</dbReference>
<gene>
    <name evidence="8" type="ORF">ACFOY7_14735</name>
</gene>
<dbReference type="InterPro" id="IPR011545">
    <property type="entry name" value="DEAD/DEAH_box_helicase_dom"/>
</dbReference>
<evidence type="ECO:0000256" key="1">
    <source>
        <dbReference type="ARBA" id="ARBA00022741"/>
    </source>
</evidence>
<dbReference type="InterPro" id="IPR004589">
    <property type="entry name" value="DNA_helicase_ATP-dep_RecQ"/>
</dbReference>
<dbReference type="Gene3D" id="1.10.10.10">
    <property type="entry name" value="Winged helix-like DNA-binding domain superfamily/Winged helix DNA-binding domain"/>
    <property type="match status" value="1"/>
</dbReference>
<dbReference type="NCBIfam" id="TIGR00614">
    <property type="entry name" value="recQ_fam"/>
    <property type="match status" value="1"/>
</dbReference>
<evidence type="ECO:0000256" key="5">
    <source>
        <dbReference type="ARBA" id="ARBA00023125"/>
    </source>
</evidence>
<organism evidence="8 9">
    <name type="scientific">Gracilibacillus xinjiangensis</name>
    <dbReference type="NCBI Taxonomy" id="1193282"/>
    <lineage>
        <taxon>Bacteria</taxon>
        <taxon>Bacillati</taxon>
        <taxon>Bacillota</taxon>
        <taxon>Bacilli</taxon>
        <taxon>Bacillales</taxon>
        <taxon>Bacillaceae</taxon>
        <taxon>Gracilibacillus</taxon>
    </lineage>
</organism>
<evidence type="ECO:0000256" key="2">
    <source>
        <dbReference type="ARBA" id="ARBA00022801"/>
    </source>
</evidence>
<keyword evidence="1" id="KW-0547">Nucleotide-binding</keyword>
<evidence type="ECO:0000313" key="8">
    <source>
        <dbReference type="EMBL" id="MFC4404323.1"/>
    </source>
</evidence>
<sequence>MYESSLEDYLQRYFGYTSFRTGQKEIIESVLSQNNTLAVLPTGSGKSICYQLPAMIMGGTVLVISPLLSLMTDQIKEIKAFGMRDVIAINSMTPVQEKHVSMRNLMKYKLIFTSPEMLQNSFFVTKLKKICLSLFVVDEAHCISQWGYEFRPDYLRLANVHKELNSPPILALTATATPEVQSDIIHSLQLKDCNKYIYPMDKPNLSFAVKKVTETSEKKRDIVNTLKKFTVPTMIYFSSRKEAENISYFLQQELPDLKTAFYHGALDTTDRLLIQQQFMANQLDVICCTSAFGMGINKMDVRLVIHYHAPSQLESFIQEVGRAGRDGKECVSLLYYHESDQHISRRLIESELPDIDLIEHVLKYIMDNQITERSKLEDYFLKITGDNEIQWRFFQYQLEVREVLIDDIIDKNMINIDELTKSIDRLILKRQLYKQKKMYEMNDWINVNKCRRAALYEHFQSSIQKPLNMCCDYCDFKWHDWNPVMINRKKQDFSWIEKLGNKLMQLESQT</sequence>
<dbReference type="InterPro" id="IPR027417">
    <property type="entry name" value="P-loop_NTPase"/>
</dbReference>
<evidence type="ECO:0000256" key="3">
    <source>
        <dbReference type="ARBA" id="ARBA00022806"/>
    </source>
</evidence>
<dbReference type="PANTHER" id="PTHR13710:SF84">
    <property type="entry name" value="ATP-DEPENDENT DNA HELICASE RECS-RELATED"/>
    <property type="match status" value="1"/>
</dbReference>
<dbReference type="Pfam" id="PF00271">
    <property type="entry name" value="Helicase_C"/>
    <property type="match status" value="1"/>
</dbReference>
<keyword evidence="5" id="KW-0238">DNA-binding</keyword>
<dbReference type="InterPro" id="IPR036388">
    <property type="entry name" value="WH-like_DNA-bd_sf"/>
</dbReference>
<dbReference type="Pfam" id="PF00270">
    <property type="entry name" value="DEAD"/>
    <property type="match status" value="1"/>
</dbReference>
<dbReference type="EMBL" id="JBHSDT010000008">
    <property type="protein sequence ID" value="MFC4404323.1"/>
    <property type="molecule type" value="Genomic_DNA"/>
</dbReference>
<protein>
    <submittedName>
        <fullName evidence="8">RecQ family ATP-dependent DNA helicase</fullName>
        <ecNumber evidence="8">3.6.4.12</ecNumber>
    </submittedName>
</protein>
<dbReference type="Proteomes" id="UP001595882">
    <property type="component" value="Unassembled WGS sequence"/>
</dbReference>
<dbReference type="SMART" id="SM00487">
    <property type="entry name" value="DEXDc"/>
    <property type="match status" value="1"/>
</dbReference>
<evidence type="ECO:0000259" key="6">
    <source>
        <dbReference type="PROSITE" id="PS51192"/>
    </source>
</evidence>
<evidence type="ECO:0000313" key="9">
    <source>
        <dbReference type="Proteomes" id="UP001595882"/>
    </source>
</evidence>
<feature type="domain" description="Helicase C-terminal" evidence="7">
    <location>
        <begin position="218"/>
        <end position="370"/>
    </location>
</feature>
<dbReference type="PANTHER" id="PTHR13710">
    <property type="entry name" value="DNA HELICASE RECQ FAMILY MEMBER"/>
    <property type="match status" value="1"/>
</dbReference>
<dbReference type="SUPFAM" id="SSF52540">
    <property type="entry name" value="P-loop containing nucleoside triphosphate hydrolases"/>
    <property type="match status" value="1"/>
</dbReference>
<evidence type="ECO:0000259" key="7">
    <source>
        <dbReference type="PROSITE" id="PS51194"/>
    </source>
</evidence>
<keyword evidence="2 8" id="KW-0378">Hydrolase</keyword>
<accession>A0ABV8WZ33</accession>
<keyword evidence="4" id="KW-0067">ATP-binding</keyword>
<dbReference type="Gene3D" id="3.40.50.300">
    <property type="entry name" value="P-loop containing nucleotide triphosphate hydrolases"/>
    <property type="match status" value="2"/>
</dbReference>
<dbReference type="InterPro" id="IPR001650">
    <property type="entry name" value="Helicase_C-like"/>
</dbReference>
<dbReference type="CDD" id="cd17920">
    <property type="entry name" value="DEXHc_RecQ"/>
    <property type="match status" value="1"/>
</dbReference>
<dbReference type="PROSITE" id="PS00690">
    <property type="entry name" value="DEAH_ATP_HELICASE"/>
    <property type="match status" value="1"/>
</dbReference>
<dbReference type="GO" id="GO:0016787">
    <property type="term" value="F:hydrolase activity"/>
    <property type="evidence" value="ECO:0007669"/>
    <property type="project" value="UniProtKB-KW"/>
</dbReference>
<keyword evidence="9" id="KW-1185">Reference proteome</keyword>
<proteinExistence type="predicted"/>
<dbReference type="RefSeq" id="WP_390252863.1">
    <property type="nucleotide sequence ID" value="NZ_JBHSDT010000008.1"/>
</dbReference>
<keyword evidence="3 8" id="KW-0347">Helicase</keyword>
<evidence type="ECO:0000256" key="4">
    <source>
        <dbReference type="ARBA" id="ARBA00022840"/>
    </source>
</evidence>
<feature type="domain" description="Helicase ATP-binding" evidence="6">
    <location>
        <begin position="27"/>
        <end position="194"/>
    </location>
</feature>
<dbReference type="PROSITE" id="PS51194">
    <property type="entry name" value="HELICASE_CTER"/>
    <property type="match status" value="1"/>
</dbReference>